<protein>
    <submittedName>
        <fullName evidence="1">Reverse transcriptase family protein</fullName>
    </submittedName>
</protein>
<gene>
    <name evidence="1" type="ORF">FRX31_026943</name>
</gene>
<keyword evidence="2" id="KW-1185">Reference proteome</keyword>
<dbReference type="EMBL" id="JABWDY010033354">
    <property type="protein sequence ID" value="KAF5183470.1"/>
    <property type="molecule type" value="Genomic_DNA"/>
</dbReference>
<comment type="caution">
    <text evidence="1">The sequence shown here is derived from an EMBL/GenBank/DDBJ whole genome shotgun (WGS) entry which is preliminary data.</text>
</comment>
<evidence type="ECO:0000313" key="2">
    <source>
        <dbReference type="Proteomes" id="UP000554482"/>
    </source>
</evidence>
<dbReference type="Proteomes" id="UP000554482">
    <property type="component" value="Unassembled WGS sequence"/>
</dbReference>
<accession>A0A7J6VH24</accession>
<proteinExistence type="predicted"/>
<sequence>LNDDPVISLDNQQTIRLITSEAPRLVTKLKHVDIHQLWLRQEFQFGKIKVEWVPTAEMVADGFTKELSPQKHSVFVRQLGMEDIRSRLQNQKNRINEPTV</sequence>
<feature type="non-terminal residue" evidence="1">
    <location>
        <position position="1"/>
    </location>
</feature>
<dbReference type="AlphaFoldDB" id="A0A7J6VH24"/>
<keyword evidence="1" id="KW-0548">Nucleotidyltransferase</keyword>
<evidence type="ECO:0000313" key="1">
    <source>
        <dbReference type="EMBL" id="KAF5183470.1"/>
    </source>
</evidence>
<reference evidence="1 2" key="1">
    <citation type="submission" date="2020-06" db="EMBL/GenBank/DDBJ databases">
        <title>Transcriptomic and genomic resources for Thalictrum thalictroides and T. hernandezii: Facilitating candidate gene discovery in an emerging model plant lineage.</title>
        <authorList>
            <person name="Arias T."/>
            <person name="Riano-Pachon D.M."/>
            <person name="Di Stilio V.S."/>
        </authorList>
    </citation>
    <scope>NUCLEOTIDE SEQUENCE [LARGE SCALE GENOMIC DNA]</scope>
    <source>
        <strain evidence="2">cv. WT478/WT964</strain>
        <tissue evidence="1">Leaves</tissue>
    </source>
</reference>
<dbReference type="GO" id="GO:0003964">
    <property type="term" value="F:RNA-directed DNA polymerase activity"/>
    <property type="evidence" value="ECO:0007669"/>
    <property type="project" value="UniProtKB-KW"/>
</dbReference>
<name>A0A7J6VH24_THATH</name>
<keyword evidence="1" id="KW-0808">Transferase</keyword>
<organism evidence="1 2">
    <name type="scientific">Thalictrum thalictroides</name>
    <name type="common">Rue-anemone</name>
    <name type="synonym">Anemone thalictroides</name>
    <dbReference type="NCBI Taxonomy" id="46969"/>
    <lineage>
        <taxon>Eukaryota</taxon>
        <taxon>Viridiplantae</taxon>
        <taxon>Streptophyta</taxon>
        <taxon>Embryophyta</taxon>
        <taxon>Tracheophyta</taxon>
        <taxon>Spermatophyta</taxon>
        <taxon>Magnoliopsida</taxon>
        <taxon>Ranunculales</taxon>
        <taxon>Ranunculaceae</taxon>
        <taxon>Thalictroideae</taxon>
        <taxon>Thalictrum</taxon>
    </lineage>
</organism>
<dbReference type="CDD" id="cd09272">
    <property type="entry name" value="RNase_HI_RT_Ty1"/>
    <property type="match status" value="1"/>
</dbReference>
<keyword evidence="1" id="KW-0695">RNA-directed DNA polymerase</keyword>
<dbReference type="OrthoDB" id="1715754at2759"/>